<sequence>MNLKEIICSVSKIEYMVHVNFKNKMVVTAFVDSRLYTLCYDTKF</sequence>
<reference evidence="1 2" key="1">
    <citation type="journal article" date="2014" name="BMC Microbiol.">
        <title>Characterization, sequencing and comparative genomic analysis of vB_AbaM-IME-AB2, a novel lytic bacteriophage that infects multidrug-resistant Acinetobacter baumannii clinical isolates.</title>
        <authorList>
            <person name="Peng F."/>
            <person name="Mi Z."/>
            <person name="Huang Y."/>
            <person name="Yuan X."/>
            <person name="Niu W."/>
            <person name="Wang Y."/>
            <person name="Hua Y."/>
            <person name="Fan H."/>
            <person name="Bai C."/>
            <person name="Tong Y."/>
        </authorList>
    </citation>
    <scope>NUCLEOTIDE SEQUENCE [LARGE SCALE GENOMIC DNA]</scope>
</reference>
<proteinExistence type="predicted"/>
<gene>
    <name evidence="1" type="ORF">AB2_06</name>
</gene>
<keyword evidence="2" id="KW-1185">Reference proteome</keyword>
<protein>
    <submittedName>
        <fullName evidence="1">Putative cobalt transport protein</fullName>
    </submittedName>
</protein>
<dbReference type="EMBL" id="JX976549">
    <property type="protein sequence ID" value="AFV51490.1"/>
    <property type="molecule type" value="Genomic_DNA"/>
</dbReference>
<evidence type="ECO:0000313" key="1">
    <source>
        <dbReference type="EMBL" id="AFV51490.1"/>
    </source>
</evidence>
<organism evidence="1 2">
    <name type="scientific">Acinetobacter phage vB_AbaM-IME-AB2</name>
    <dbReference type="NCBI Taxonomy" id="1243183"/>
    <lineage>
        <taxon>Viruses</taxon>
        <taxon>Duplodnaviria</taxon>
        <taxon>Heunggongvirae</taxon>
        <taxon>Uroviricota</taxon>
        <taxon>Caudoviricetes</taxon>
        <taxon>Obolenskvirus</taxon>
        <taxon>Obolenskvirus AB2</taxon>
    </lineage>
</organism>
<evidence type="ECO:0000313" key="2">
    <source>
        <dbReference type="Proteomes" id="UP000009200"/>
    </source>
</evidence>
<accession>K4P041</accession>
<name>K4P041_9CAUD</name>
<dbReference type="Proteomes" id="UP000009200">
    <property type="component" value="Segment"/>
</dbReference>